<sequence length="112" mass="12731">MAPYLMSSCDQQNNIELIVMYVSDILLNPPAYAIATTIQEICKLMSNVSCTIPEFTCISPSKLVREANHVEFCKIKSVLDEILQLYRNSELNRILRLLMDPSYLGGNRVEKC</sequence>
<evidence type="ECO:0000313" key="1">
    <source>
        <dbReference type="EMBL" id="KAI3746695.1"/>
    </source>
</evidence>
<proteinExistence type="predicted"/>
<reference evidence="1 2" key="2">
    <citation type="journal article" date="2022" name="Mol. Ecol. Resour.">
        <title>The genomes of chicory, endive, great burdock and yacon provide insights into Asteraceae paleo-polyploidization history and plant inulin production.</title>
        <authorList>
            <person name="Fan W."/>
            <person name="Wang S."/>
            <person name="Wang H."/>
            <person name="Wang A."/>
            <person name="Jiang F."/>
            <person name="Liu H."/>
            <person name="Zhao H."/>
            <person name="Xu D."/>
            <person name="Zhang Y."/>
        </authorList>
    </citation>
    <scope>NUCLEOTIDE SEQUENCE [LARGE SCALE GENOMIC DNA]</scope>
    <source>
        <strain evidence="2">cv. Niubang</strain>
    </source>
</reference>
<evidence type="ECO:0000313" key="2">
    <source>
        <dbReference type="Proteomes" id="UP001055879"/>
    </source>
</evidence>
<accession>A0ACB9DJT6</accession>
<gene>
    <name evidence="1" type="ORF">L6452_09134</name>
</gene>
<reference evidence="2" key="1">
    <citation type="journal article" date="2022" name="Mol. Ecol. Resour.">
        <title>The genomes of chicory, endive, great burdock and yacon provide insights into Asteraceae palaeo-polyploidization history and plant inulin production.</title>
        <authorList>
            <person name="Fan W."/>
            <person name="Wang S."/>
            <person name="Wang H."/>
            <person name="Wang A."/>
            <person name="Jiang F."/>
            <person name="Liu H."/>
            <person name="Zhao H."/>
            <person name="Xu D."/>
            <person name="Zhang Y."/>
        </authorList>
    </citation>
    <scope>NUCLEOTIDE SEQUENCE [LARGE SCALE GENOMIC DNA]</scope>
    <source>
        <strain evidence="2">cv. Niubang</strain>
    </source>
</reference>
<dbReference type="Proteomes" id="UP001055879">
    <property type="component" value="Linkage Group LG03"/>
</dbReference>
<organism evidence="1 2">
    <name type="scientific">Arctium lappa</name>
    <name type="common">Greater burdock</name>
    <name type="synonym">Lappa major</name>
    <dbReference type="NCBI Taxonomy" id="4217"/>
    <lineage>
        <taxon>Eukaryota</taxon>
        <taxon>Viridiplantae</taxon>
        <taxon>Streptophyta</taxon>
        <taxon>Embryophyta</taxon>
        <taxon>Tracheophyta</taxon>
        <taxon>Spermatophyta</taxon>
        <taxon>Magnoliopsida</taxon>
        <taxon>eudicotyledons</taxon>
        <taxon>Gunneridae</taxon>
        <taxon>Pentapetalae</taxon>
        <taxon>asterids</taxon>
        <taxon>campanulids</taxon>
        <taxon>Asterales</taxon>
        <taxon>Asteraceae</taxon>
        <taxon>Carduoideae</taxon>
        <taxon>Cardueae</taxon>
        <taxon>Arctiinae</taxon>
        <taxon>Arctium</taxon>
    </lineage>
</organism>
<comment type="caution">
    <text evidence="1">The sequence shown here is derived from an EMBL/GenBank/DDBJ whole genome shotgun (WGS) entry which is preliminary data.</text>
</comment>
<keyword evidence="2" id="KW-1185">Reference proteome</keyword>
<name>A0ACB9DJT6_ARCLA</name>
<dbReference type="EMBL" id="CM042049">
    <property type="protein sequence ID" value="KAI3746695.1"/>
    <property type="molecule type" value="Genomic_DNA"/>
</dbReference>
<protein>
    <submittedName>
        <fullName evidence="1">Uncharacterized protein</fullName>
    </submittedName>
</protein>